<dbReference type="InterPro" id="IPR006047">
    <property type="entry name" value="GH13_cat_dom"/>
</dbReference>
<comment type="catalytic activity">
    <reaction evidence="1 12">
        <text>Endohydrolysis of (1-&gt;4)-alpha-D-glucosidic linkages in polysaccharides containing three or more (1-&gt;4)-alpha-linked D-glucose units.</text>
        <dbReference type="EC" id="3.2.1.1"/>
    </reaction>
</comment>
<evidence type="ECO:0000313" key="16">
    <source>
        <dbReference type="EMBL" id="KKE81150.1"/>
    </source>
</evidence>
<dbReference type="Pfam" id="PF02806">
    <property type="entry name" value="Alpha-amylase_C"/>
    <property type="match status" value="1"/>
</dbReference>
<dbReference type="InterPro" id="IPR017853">
    <property type="entry name" value="GH"/>
</dbReference>
<evidence type="ECO:0000256" key="6">
    <source>
        <dbReference type="ARBA" id="ARBA00022723"/>
    </source>
</evidence>
<proteinExistence type="inferred from homology"/>
<feature type="chain" id="PRO_5002498834" description="Alpha-amylase" evidence="13">
    <location>
        <begin position="23"/>
        <end position="471"/>
    </location>
</feature>
<keyword evidence="10 12" id="KW-0326">Glycosidase</keyword>
<dbReference type="SMART" id="SM00642">
    <property type="entry name" value="Aamy"/>
    <property type="match status" value="1"/>
</dbReference>
<dbReference type="Proteomes" id="UP000033434">
    <property type="component" value="Unassembled WGS sequence"/>
</dbReference>
<dbReference type="Gene3D" id="2.60.40.1180">
    <property type="entry name" value="Golgi alpha-mannosidase II"/>
    <property type="match status" value="1"/>
</dbReference>
<comment type="cofactor">
    <cofactor evidence="2">
        <name>Ca(2+)</name>
        <dbReference type="ChEBI" id="CHEBI:29108"/>
    </cofactor>
</comment>
<evidence type="ECO:0000256" key="4">
    <source>
        <dbReference type="ARBA" id="ARBA00012595"/>
    </source>
</evidence>
<evidence type="ECO:0000256" key="2">
    <source>
        <dbReference type="ARBA" id="ARBA00001913"/>
    </source>
</evidence>
<keyword evidence="9 12" id="KW-0119">Carbohydrate metabolism</keyword>
<dbReference type="InterPro" id="IPR031319">
    <property type="entry name" value="A-amylase_C"/>
</dbReference>
<dbReference type="AlphaFoldDB" id="A0A0F6A4K4"/>
<dbReference type="SUPFAM" id="SSF51011">
    <property type="entry name" value="Glycosyl hydrolase domain"/>
    <property type="match status" value="1"/>
</dbReference>
<comment type="similarity">
    <text evidence="3 11">Belongs to the glycosyl hydrolase 13 family.</text>
</comment>
<protein>
    <recommendedName>
        <fullName evidence="5 12">Alpha-amylase</fullName>
        <ecNumber evidence="4 12">3.2.1.1</ecNumber>
    </recommendedName>
</protein>
<dbReference type="GO" id="GO:0004556">
    <property type="term" value="F:alpha-amylase activity"/>
    <property type="evidence" value="ECO:0007669"/>
    <property type="project" value="UniProtKB-UniRule"/>
</dbReference>
<evidence type="ECO:0000259" key="14">
    <source>
        <dbReference type="SMART" id="SM00632"/>
    </source>
</evidence>
<gene>
    <name evidence="16" type="ORF">N479_23570</name>
</gene>
<dbReference type="PANTHER" id="PTHR43447">
    <property type="entry name" value="ALPHA-AMYLASE"/>
    <property type="match status" value="1"/>
</dbReference>
<evidence type="ECO:0000256" key="5">
    <source>
        <dbReference type="ARBA" id="ARBA00017303"/>
    </source>
</evidence>
<organism evidence="16 17">
    <name type="scientific">Pseudoalteromonas luteoviolacea S4054</name>
    <dbReference type="NCBI Taxonomy" id="1129367"/>
    <lineage>
        <taxon>Bacteria</taxon>
        <taxon>Pseudomonadati</taxon>
        <taxon>Pseudomonadota</taxon>
        <taxon>Gammaproteobacteria</taxon>
        <taxon>Alteromonadales</taxon>
        <taxon>Pseudoalteromonadaceae</taxon>
        <taxon>Pseudoalteromonas</taxon>
    </lineage>
</organism>
<evidence type="ECO:0000256" key="3">
    <source>
        <dbReference type="ARBA" id="ARBA00008061"/>
    </source>
</evidence>
<dbReference type="InterPro" id="IPR006046">
    <property type="entry name" value="Alpha_amylase"/>
</dbReference>
<dbReference type="EMBL" id="AUXW01000195">
    <property type="protein sequence ID" value="KKE81150.1"/>
    <property type="molecule type" value="Genomic_DNA"/>
</dbReference>
<keyword evidence="8" id="KW-0106">Calcium</keyword>
<dbReference type="InterPro" id="IPR006048">
    <property type="entry name" value="A-amylase/branching_C"/>
</dbReference>
<comment type="caution">
    <text evidence="16">The sequence shown here is derived from an EMBL/GenBank/DDBJ whole genome shotgun (WGS) entry which is preliminary data.</text>
</comment>
<evidence type="ECO:0000259" key="15">
    <source>
        <dbReference type="SMART" id="SM00642"/>
    </source>
</evidence>
<accession>A0A0F6A4K4</accession>
<dbReference type="InterPro" id="IPR013780">
    <property type="entry name" value="Glyco_hydro_b"/>
</dbReference>
<evidence type="ECO:0000313" key="17">
    <source>
        <dbReference type="Proteomes" id="UP000033434"/>
    </source>
</evidence>
<evidence type="ECO:0000256" key="10">
    <source>
        <dbReference type="ARBA" id="ARBA00023295"/>
    </source>
</evidence>
<feature type="domain" description="Alpha-amylase C-terminal" evidence="14">
    <location>
        <begin position="384"/>
        <end position="469"/>
    </location>
</feature>
<evidence type="ECO:0000256" key="12">
    <source>
        <dbReference type="RuleBase" id="RU361134"/>
    </source>
</evidence>
<dbReference type="EC" id="3.2.1.1" evidence="4 12"/>
<evidence type="ECO:0000256" key="7">
    <source>
        <dbReference type="ARBA" id="ARBA00022801"/>
    </source>
</evidence>
<dbReference type="SUPFAM" id="SSF51445">
    <property type="entry name" value="(Trans)glycosidases"/>
    <property type="match status" value="1"/>
</dbReference>
<dbReference type="Pfam" id="PF00128">
    <property type="entry name" value="Alpha-amylase"/>
    <property type="match status" value="1"/>
</dbReference>
<evidence type="ECO:0000256" key="13">
    <source>
        <dbReference type="SAM" id="SignalP"/>
    </source>
</evidence>
<reference evidence="16 17" key="1">
    <citation type="journal article" date="2015" name="BMC Genomics">
        <title>Genome mining reveals unlocked bioactive potential of marine Gram-negative bacteria.</title>
        <authorList>
            <person name="Machado H."/>
            <person name="Sonnenschein E.C."/>
            <person name="Melchiorsen J."/>
            <person name="Gram L."/>
        </authorList>
    </citation>
    <scope>NUCLEOTIDE SEQUENCE [LARGE SCALE GENOMIC DNA]</scope>
    <source>
        <strain evidence="16 17">S4054</strain>
    </source>
</reference>
<dbReference type="GO" id="GO:0046872">
    <property type="term" value="F:metal ion binding"/>
    <property type="evidence" value="ECO:0007669"/>
    <property type="project" value="UniProtKB-KW"/>
</dbReference>
<evidence type="ECO:0000256" key="1">
    <source>
        <dbReference type="ARBA" id="ARBA00000548"/>
    </source>
</evidence>
<feature type="domain" description="Glycosyl hydrolase family 13 catalytic" evidence="15">
    <location>
        <begin position="28"/>
        <end position="374"/>
    </location>
</feature>
<dbReference type="GO" id="GO:0005975">
    <property type="term" value="P:carbohydrate metabolic process"/>
    <property type="evidence" value="ECO:0007669"/>
    <property type="project" value="InterPro"/>
</dbReference>
<dbReference type="PRINTS" id="PR00110">
    <property type="entry name" value="ALPHAAMYLASE"/>
</dbReference>
<evidence type="ECO:0000256" key="8">
    <source>
        <dbReference type="ARBA" id="ARBA00022837"/>
    </source>
</evidence>
<evidence type="ECO:0000256" key="9">
    <source>
        <dbReference type="ARBA" id="ARBA00023277"/>
    </source>
</evidence>
<keyword evidence="13" id="KW-0732">Signal</keyword>
<name>A0A0F6A4K4_9GAMM</name>
<keyword evidence="6" id="KW-0479">Metal-binding</keyword>
<feature type="signal peptide" evidence="13">
    <location>
        <begin position="1"/>
        <end position="22"/>
    </location>
</feature>
<keyword evidence="7 12" id="KW-0378">Hydrolase</keyword>
<dbReference type="SMART" id="SM00632">
    <property type="entry name" value="Aamy_C"/>
    <property type="match status" value="1"/>
</dbReference>
<dbReference type="CDD" id="cd11317">
    <property type="entry name" value="AmyAc_bac_euk_AmyA"/>
    <property type="match status" value="1"/>
</dbReference>
<evidence type="ECO:0000256" key="11">
    <source>
        <dbReference type="RuleBase" id="RU003615"/>
    </source>
</evidence>
<dbReference type="Gene3D" id="3.20.20.80">
    <property type="entry name" value="Glycosidases"/>
    <property type="match status" value="1"/>
</dbReference>
<dbReference type="PATRIC" id="fig|1129367.4.peg.5026"/>
<sequence length="471" mass="52042">MKNNRLPTLAGLALIASSNVNASVHTPSTFVHLFEWPWPDIATECETFLGPQGYNAVQVSPPNEHIAGVQWWTRYQPVTYELNSRGGNKAQFVDMINRCKAQGVDIYVDAVINHMAHGSGQSITGKSYGNKHYPIYSPKDFHKPCAIKGTDYVNNAWRVQNCELVGLHDLDTDSISVQAKIASYLNKLTGLGVAGFRLDASKHMPSEDIAAILKQLNDSPLIFQEVIDQGGEAITSVPYLSNGMVTEFKYSVKLSHVFKQGKLASLKSFVKDWGLMPSEKAIVFTDNHDNQRGHGGAGNIVTFKDKTLYDLANVFMLAYPYGYPKVMSSYEFNGDTDAGGPKVPVHQAGKLNCQDTLWQCEHRKPMIAGAMRFRNYTADNTTISNWWDNGNNQIAFSRGDQGFVAINRENKTMHATLQTGLLPGTYCDELSVHATQGPCIGKSIMVNQDGTALIQLKPMDAIAIHHLSRLK</sequence>